<dbReference type="Pfam" id="PF00664">
    <property type="entry name" value="ABC_membrane"/>
    <property type="match status" value="1"/>
</dbReference>
<dbReference type="FunFam" id="3.40.50.300:FF:001444">
    <property type="entry name" value="ABC transporter ATP-binding protein"/>
    <property type="match status" value="1"/>
</dbReference>
<dbReference type="PANTHER" id="PTHR24221:SF248">
    <property type="entry name" value="ABC TRANSPORTER TRANSMEMBRANE REGION"/>
    <property type="match status" value="1"/>
</dbReference>
<evidence type="ECO:0000256" key="10">
    <source>
        <dbReference type="SAM" id="MobiDB-lite"/>
    </source>
</evidence>
<dbReference type="RefSeq" id="WP_144762123.1">
    <property type="nucleotide sequence ID" value="NZ_BPQI01000074.1"/>
</dbReference>
<keyword evidence="3" id="KW-0813">Transport</keyword>
<name>A0A564FWC6_9HYPH</name>
<dbReference type="PROSITE" id="PS50929">
    <property type="entry name" value="ABC_TM1F"/>
    <property type="match status" value="1"/>
</dbReference>
<feature type="domain" description="ABC transporter" evidence="12">
    <location>
        <begin position="331"/>
        <end position="567"/>
    </location>
</feature>
<evidence type="ECO:0000256" key="3">
    <source>
        <dbReference type="ARBA" id="ARBA00022448"/>
    </source>
</evidence>
<dbReference type="GO" id="GO:0005524">
    <property type="term" value="F:ATP binding"/>
    <property type="evidence" value="ECO:0007669"/>
    <property type="project" value="UniProtKB-KW"/>
</dbReference>
<keyword evidence="17" id="KW-1185">Reference proteome</keyword>
<dbReference type="PANTHER" id="PTHR24221">
    <property type="entry name" value="ATP-BINDING CASSETTE SUB-FAMILY B"/>
    <property type="match status" value="1"/>
</dbReference>
<proteinExistence type="inferred from homology"/>
<evidence type="ECO:0000313" key="17">
    <source>
        <dbReference type="Proteomes" id="UP001055303"/>
    </source>
</evidence>
<feature type="region of interest" description="Disordered" evidence="10">
    <location>
        <begin position="559"/>
        <end position="595"/>
    </location>
</feature>
<dbReference type="Gene3D" id="3.40.50.300">
    <property type="entry name" value="P-loop containing nucleotide triphosphate hydrolases"/>
    <property type="match status" value="1"/>
</dbReference>
<dbReference type="InterPro" id="IPR036640">
    <property type="entry name" value="ABC1_TM_sf"/>
</dbReference>
<evidence type="ECO:0000259" key="12">
    <source>
        <dbReference type="PROSITE" id="PS50893"/>
    </source>
</evidence>
<dbReference type="InterPro" id="IPR003439">
    <property type="entry name" value="ABC_transporter-like_ATP-bd"/>
</dbReference>
<dbReference type="InterPro" id="IPR027417">
    <property type="entry name" value="P-loop_NTPase"/>
</dbReference>
<reference evidence="14" key="2">
    <citation type="journal article" date="2021" name="Front. Microbiol.">
        <title>Comprehensive Comparative Genomics and Phenotyping of Methylobacterium Species.</title>
        <authorList>
            <person name="Alessa O."/>
            <person name="Ogura Y."/>
            <person name="Fujitani Y."/>
            <person name="Takami H."/>
            <person name="Hayashi T."/>
            <person name="Sahin N."/>
            <person name="Tani A."/>
        </authorList>
    </citation>
    <scope>NUCLEOTIDE SEQUENCE</scope>
    <source>
        <strain evidence="14">DSM 22415</strain>
    </source>
</reference>
<dbReference type="EMBL" id="BPQI01000074">
    <property type="protein sequence ID" value="GJD56777.1"/>
    <property type="molecule type" value="Genomic_DNA"/>
</dbReference>
<evidence type="ECO:0000256" key="2">
    <source>
        <dbReference type="ARBA" id="ARBA00005417"/>
    </source>
</evidence>
<evidence type="ECO:0000256" key="11">
    <source>
        <dbReference type="SAM" id="Phobius"/>
    </source>
</evidence>
<dbReference type="EMBL" id="CABFVH010000006">
    <property type="protein sequence ID" value="VUF11721.1"/>
    <property type="molecule type" value="Genomic_DNA"/>
</dbReference>
<feature type="transmembrane region" description="Helical" evidence="11">
    <location>
        <begin position="145"/>
        <end position="174"/>
    </location>
</feature>
<dbReference type="GO" id="GO:0140359">
    <property type="term" value="F:ABC-type transporter activity"/>
    <property type="evidence" value="ECO:0007669"/>
    <property type="project" value="InterPro"/>
</dbReference>
<accession>A0A564FWC6</accession>
<dbReference type="CDD" id="cd18586">
    <property type="entry name" value="ABC_6TM_PrtD_like"/>
    <property type="match status" value="1"/>
</dbReference>
<evidence type="ECO:0000256" key="7">
    <source>
        <dbReference type="ARBA" id="ARBA00022840"/>
    </source>
</evidence>
<dbReference type="OrthoDB" id="9808328at2"/>
<dbReference type="NCBIfam" id="TIGR01842">
    <property type="entry name" value="type_I_sec_PrtD"/>
    <property type="match status" value="1"/>
</dbReference>
<comment type="similarity">
    <text evidence="2">Belongs to the ABC transporter superfamily.</text>
</comment>
<reference evidence="15 16" key="1">
    <citation type="submission" date="2019-06" db="EMBL/GenBank/DDBJ databases">
        <authorList>
            <person name="Rodrigo-Torres L."/>
            <person name="Arahal R. D."/>
            <person name="Lucena T."/>
        </authorList>
    </citation>
    <scope>NUCLEOTIDE SEQUENCE [LARGE SCALE GENOMIC DNA]</scope>
    <source>
        <strain evidence="15 16">SW08-7</strain>
    </source>
</reference>
<dbReference type="FunFam" id="1.20.1560.10:FF:000109">
    <property type="entry name" value="Alkaline protease secretion ATP-binding protein aprD"/>
    <property type="match status" value="1"/>
</dbReference>
<dbReference type="GO" id="GO:0016887">
    <property type="term" value="F:ATP hydrolysis activity"/>
    <property type="evidence" value="ECO:0007669"/>
    <property type="project" value="InterPro"/>
</dbReference>
<dbReference type="Gene3D" id="1.20.1560.10">
    <property type="entry name" value="ABC transporter type 1, transmembrane domain"/>
    <property type="match status" value="1"/>
</dbReference>
<dbReference type="InterPro" id="IPR011527">
    <property type="entry name" value="ABC1_TM_dom"/>
</dbReference>
<dbReference type="InterPro" id="IPR010128">
    <property type="entry name" value="ATPase_T1SS_PrtD-like"/>
</dbReference>
<dbReference type="SUPFAM" id="SSF90123">
    <property type="entry name" value="ABC transporter transmembrane region"/>
    <property type="match status" value="1"/>
</dbReference>
<dbReference type="GO" id="GO:0034040">
    <property type="term" value="F:ATPase-coupled lipid transmembrane transporter activity"/>
    <property type="evidence" value="ECO:0007669"/>
    <property type="project" value="TreeGrafter"/>
</dbReference>
<dbReference type="SMART" id="SM00382">
    <property type="entry name" value="AAA"/>
    <property type="match status" value="1"/>
</dbReference>
<reference evidence="14" key="3">
    <citation type="submission" date="2021-08" db="EMBL/GenBank/DDBJ databases">
        <authorList>
            <person name="Tani A."/>
            <person name="Ola A."/>
            <person name="Ogura Y."/>
            <person name="Katsura K."/>
            <person name="Hayashi T."/>
        </authorList>
    </citation>
    <scope>NUCLEOTIDE SEQUENCE</scope>
    <source>
        <strain evidence="14">DSM 22415</strain>
    </source>
</reference>
<dbReference type="SUPFAM" id="SSF52540">
    <property type="entry name" value="P-loop containing nucleoside triphosphate hydrolases"/>
    <property type="match status" value="1"/>
</dbReference>
<keyword evidence="9 11" id="KW-0472">Membrane</keyword>
<gene>
    <name evidence="15" type="primary">prsD_1</name>
    <name evidence="14" type="synonym">prsD_2</name>
    <name evidence="14" type="ORF">IFDJLNFL_2674</name>
    <name evidence="15" type="ORF">MTDSW087_01405</name>
</gene>
<feature type="transmembrane region" description="Helical" evidence="11">
    <location>
        <begin position="20"/>
        <end position="43"/>
    </location>
</feature>
<comment type="subcellular location">
    <subcellularLocation>
        <location evidence="1">Cell membrane</location>
        <topology evidence="1">Multi-pass membrane protein</topology>
    </subcellularLocation>
</comment>
<dbReference type="GO" id="GO:0030256">
    <property type="term" value="C:type I protein secretion system complex"/>
    <property type="evidence" value="ECO:0007669"/>
    <property type="project" value="InterPro"/>
</dbReference>
<evidence type="ECO:0000256" key="8">
    <source>
        <dbReference type="ARBA" id="ARBA00022989"/>
    </source>
</evidence>
<evidence type="ECO:0000313" key="15">
    <source>
        <dbReference type="EMBL" id="VUF11721.1"/>
    </source>
</evidence>
<organism evidence="15 16">
    <name type="scientific">Methylobacterium dankookense</name>
    <dbReference type="NCBI Taxonomy" id="560405"/>
    <lineage>
        <taxon>Bacteria</taxon>
        <taxon>Pseudomonadati</taxon>
        <taxon>Pseudomonadota</taxon>
        <taxon>Alphaproteobacteria</taxon>
        <taxon>Hyphomicrobiales</taxon>
        <taxon>Methylobacteriaceae</taxon>
        <taxon>Methylobacterium</taxon>
    </lineage>
</organism>
<dbReference type="InterPro" id="IPR039421">
    <property type="entry name" value="Type_1_exporter"/>
</dbReference>
<dbReference type="AlphaFoldDB" id="A0A564FWC6"/>
<keyword evidence="4" id="KW-1003">Cell membrane</keyword>
<dbReference type="Pfam" id="PF00005">
    <property type="entry name" value="ABC_tran"/>
    <property type="match status" value="1"/>
</dbReference>
<keyword evidence="6" id="KW-0547">Nucleotide-binding</keyword>
<keyword evidence="8 11" id="KW-1133">Transmembrane helix</keyword>
<evidence type="ECO:0000313" key="16">
    <source>
        <dbReference type="Proteomes" id="UP000401717"/>
    </source>
</evidence>
<feature type="domain" description="ABC transmembrane type-1" evidence="13">
    <location>
        <begin position="22"/>
        <end position="300"/>
    </location>
</feature>
<dbReference type="Proteomes" id="UP001055303">
    <property type="component" value="Unassembled WGS sequence"/>
</dbReference>
<sequence length="595" mass="62356">MIANQGRAELVTALAPCRTAFLGTGLTSGLINLLYLTGSFFMLEVYDRVIPSRSVPTLVGLMGLALVLYVFQGALEMLRSRVLARIGASLDEALSGRVFDLVVRAPLKGAPPADGLLPLRDLDQVRAFLAGGGPSALFDLPWLPVYLAICVLFHPLIGAMALGGATVLALLTWLTDRVTREPARAATGHGLRRNGLAEAGRRNAEVLAALGMQDRLAARWAGANREYMDAQARVADVAGGIGALSKVFRLALQSGVLALGAWLVIHDEASAGVIIASSILVSRALAPAELAIANWKGFVQARQAWARLAELLARIPAAGQPHALPPPSRELTVEGVSIAPPGTLRVVVQDLSLGLKAGQGLGVIGPSASGKSSLVRALVGVWPPGRGKVRLDGAALDQWSSADLGRHLGYLPQEVELFAGTIADNICRFEPKPDPELVIAAARAAGAHALILRLSEGYDTRIGEGGAGLSAGQRQRVGLARALYRDPFLVVLDEPNANLDNEGEAALTQAILGVRRRGGICVVVAHRPSALAAVDLVLMMAEGRAQAFGPKDEVFRRVLRPAPAPVPTPDTGDDARADARLDAPPVPAAPLQESA</sequence>
<dbReference type="InterPro" id="IPR047957">
    <property type="entry name" value="ABC_AprD-like_6TM"/>
</dbReference>
<dbReference type="GO" id="GO:0030253">
    <property type="term" value="P:protein secretion by the type I secretion system"/>
    <property type="evidence" value="ECO:0007669"/>
    <property type="project" value="InterPro"/>
</dbReference>
<protein>
    <submittedName>
        <fullName evidence="15">Type I secretion system ATP-binding protein PrsD</fullName>
    </submittedName>
</protein>
<evidence type="ECO:0000256" key="6">
    <source>
        <dbReference type="ARBA" id="ARBA00022741"/>
    </source>
</evidence>
<dbReference type="InterPro" id="IPR017871">
    <property type="entry name" value="ABC_transporter-like_CS"/>
</dbReference>
<evidence type="ECO:0000313" key="14">
    <source>
        <dbReference type="EMBL" id="GJD56777.1"/>
    </source>
</evidence>
<evidence type="ECO:0000256" key="4">
    <source>
        <dbReference type="ARBA" id="ARBA00022475"/>
    </source>
</evidence>
<keyword evidence="7 15" id="KW-0067">ATP-binding</keyword>
<dbReference type="Proteomes" id="UP000401717">
    <property type="component" value="Unassembled WGS sequence"/>
</dbReference>
<evidence type="ECO:0000256" key="5">
    <source>
        <dbReference type="ARBA" id="ARBA00022692"/>
    </source>
</evidence>
<dbReference type="InterPro" id="IPR003593">
    <property type="entry name" value="AAA+_ATPase"/>
</dbReference>
<evidence type="ECO:0000256" key="9">
    <source>
        <dbReference type="ARBA" id="ARBA00023136"/>
    </source>
</evidence>
<evidence type="ECO:0000259" key="13">
    <source>
        <dbReference type="PROSITE" id="PS50929"/>
    </source>
</evidence>
<feature type="transmembrane region" description="Helical" evidence="11">
    <location>
        <begin position="55"/>
        <end position="75"/>
    </location>
</feature>
<dbReference type="PROSITE" id="PS50893">
    <property type="entry name" value="ABC_TRANSPORTER_2"/>
    <property type="match status" value="1"/>
</dbReference>
<dbReference type="GO" id="GO:0005886">
    <property type="term" value="C:plasma membrane"/>
    <property type="evidence" value="ECO:0007669"/>
    <property type="project" value="UniProtKB-SubCell"/>
</dbReference>
<evidence type="ECO:0000256" key="1">
    <source>
        <dbReference type="ARBA" id="ARBA00004651"/>
    </source>
</evidence>
<dbReference type="PROSITE" id="PS00211">
    <property type="entry name" value="ABC_TRANSPORTER_1"/>
    <property type="match status" value="1"/>
</dbReference>
<keyword evidence="5 11" id="KW-0812">Transmembrane</keyword>